<feature type="domain" description="Carrier" evidence="6">
    <location>
        <begin position="1650"/>
        <end position="1724"/>
    </location>
</feature>
<dbReference type="SUPFAM" id="SSF53901">
    <property type="entry name" value="Thiolase-like"/>
    <property type="match status" value="1"/>
</dbReference>
<dbReference type="SMART" id="SM00827">
    <property type="entry name" value="PKS_AT"/>
    <property type="match status" value="1"/>
</dbReference>
<dbReference type="Proteomes" id="UP000199696">
    <property type="component" value="Unassembled WGS sequence"/>
</dbReference>
<keyword evidence="1" id="KW-0596">Phosphopantetheine</keyword>
<feature type="active site" description="Proton acceptor; for dehydratase activity" evidence="4">
    <location>
        <position position="931"/>
    </location>
</feature>
<dbReference type="InterPro" id="IPR049552">
    <property type="entry name" value="PKS_DH_N"/>
</dbReference>
<dbReference type="SMART" id="SM00825">
    <property type="entry name" value="PKS_KS"/>
    <property type="match status" value="1"/>
</dbReference>
<dbReference type="GO" id="GO:0005737">
    <property type="term" value="C:cytoplasm"/>
    <property type="evidence" value="ECO:0007669"/>
    <property type="project" value="TreeGrafter"/>
</dbReference>
<dbReference type="SUPFAM" id="SSF51735">
    <property type="entry name" value="NAD(P)-binding Rossmann-fold domains"/>
    <property type="match status" value="2"/>
</dbReference>
<dbReference type="InterPro" id="IPR009081">
    <property type="entry name" value="PP-bd_ACP"/>
</dbReference>
<dbReference type="GO" id="GO:0006633">
    <property type="term" value="P:fatty acid biosynthetic process"/>
    <property type="evidence" value="ECO:0007669"/>
    <property type="project" value="InterPro"/>
</dbReference>
<dbReference type="OrthoDB" id="5478077at2"/>
<dbReference type="Pfam" id="PF00698">
    <property type="entry name" value="Acyl_transf_1"/>
    <property type="match status" value="1"/>
</dbReference>
<dbReference type="PROSITE" id="PS00606">
    <property type="entry name" value="KS3_1"/>
    <property type="match status" value="1"/>
</dbReference>
<dbReference type="InterPro" id="IPR006162">
    <property type="entry name" value="Ppantetheine_attach_site"/>
</dbReference>
<dbReference type="InterPro" id="IPR016039">
    <property type="entry name" value="Thiolase-like"/>
</dbReference>
<dbReference type="FunFam" id="3.40.47.10:FF:000019">
    <property type="entry name" value="Polyketide synthase type I"/>
    <property type="match status" value="1"/>
</dbReference>
<dbReference type="InterPro" id="IPR001227">
    <property type="entry name" value="Ac_transferase_dom_sf"/>
</dbReference>
<feature type="domain" description="Ketosynthase family 3 (KS3)" evidence="7">
    <location>
        <begin position="4"/>
        <end position="429"/>
    </location>
</feature>
<dbReference type="Gene3D" id="3.30.70.3290">
    <property type="match status" value="1"/>
</dbReference>
<dbReference type="InterPro" id="IPR018201">
    <property type="entry name" value="Ketoacyl_synth_AS"/>
</dbReference>
<keyword evidence="3" id="KW-0808">Transferase</keyword>
<dbReference type="STRING" id="227316.GA0070604_3647"/>
<dbReference type="GO" id="GO:0031177">
    <property type="term" value="F:phosphopantetheine binding"/>
    <property type="evidence" value="ECO:0007669"/>
    <property type="project" value="InterPro"/>
</dbReference>
<dbReference type="Gene3D" id="1.10.1200.10">
    <property type="entry name" value="ACP-like"/>
    <property type="match status" value="1"/>
</dbReference>
<dbReference type="InterPro" id="IPR013968">
    <property type="entry name" value="PKS_KR"/>
</dbReference>
<dbReference type="Pfam" id="PF08659">
    <property type="entry name" value="KR"/>
    <property type="match status" value="1"/>
</dbReference>
<dbReference type="InterPro" id="IPR014043">
    <property type="entry name" value="Acyl_transferase_dom"/>
</dbReference>
<dbReference type="Gene3D" id="3.10.129.110">
    <property type="entry name" value="Polyketide synthase dehydratase"/>
    <property type="match status" value="1"/>
</dbReference>
<evidence type="ECO:0000256" key="3">
    <source>
        <dbReference type="ARBA" id="ARBA00022679"/>
    </source>
</evidence>
<dbReference type="PANTHER" id="PTHR43775">
    <property type="entry name" value="FATTY ACID SYNTHASE"/>
    <property type="match status" value="1"/>
</dbReference>
<keyword evidence="2" id="KW-0597">Phosphoprotein</keyword>
<evidence type="ECO:0000256" key="5">
    <source>
        <dbReference type="SAM" id="MobiDB-lite"/>
    </source>
</evidence>
<evidence type="ECO:0000256" key="1">
    <source>
        <dbReference type="ARBA" id="ARBA00022450"/>
    </source>
</evidence>
<evidence type="ECO:0000256" key="2">
    <source>
        <dbReference type="ARBA" id="ARBA00022553"/>
    </source>
</evidence>
<dbReference type="InterPro" id="IPR016036">
    <property type="entry name" value="Malonyl_transacylase_ACP-bd"/>
</dbReference>
<dbReference type="InterPro" id="IPR020841">
    <property type="entry name" value="PKS_Beta-ketoAc_synthase_dom"/>
</dbReference>
<dbReference type="InterPro" id="IPR050091">
    <property type="entry name" value="PKS_NRPS_Biosynth_Enz"/>
</dbReference>
<organism evidence="9 10">
    <name type="scientific">Micromonospora eburnea</name>
    <dbReference type="NCBI Taxonomy" id="227316"/>
    <lineage>
        <taxon>Bacteria</taxon>
        <taxon>Bacillati</taxon>
        <taxon>Actinomycetota</taxon>
        <taxon>Actinomycetes</taxon>
        <taxon>Micromonosporales</taxon>
        <taxon>Micromonosporaceae</taxon>
        <taxon>Micromonospora</taxon>
    </lineage>
</organism>
<dbReference type="InterPro" id="IPR020807">
    <property type="entry name" value="PKS_DH"/>
</dbReference>
<protein>
    <submittedName>
        <fullName evidence="9">6-methylsalicylic acid synthase</fullName>
    </submittedName>
</protein>
<feature type="region of interest" description="C-terminal hotdog fold" evidence="4">
    <location>
        <begin position="1028"/>
        <end position="1161"/>
    </location>
</feature>
<dbReference type="Gene3D" id="3.40.366.10">
    <property type="entry name" value="Malonyl-Coenzyme A Acyl Carrier Protein, domain 2"/>
    <property type="match status" value="1"/>
</dbReference>
<dbReference type="GO" id="GO:0071770">
    <property type="term" value="P:DIM/DIP cell wall layer assembly"/>
    <property type="evidence" value="ECO:0007669"/>
    <property type="project" value="TreeGrafter"/>
</dbReference>
<dbReference type="InterPro" id="IPR020806">
    <property type="entry name" value="PKS_PP-bd"/>
</dbReference>
<evidence type="ECO:0000259" key="6">
    <source>
        <dbReference type="PROSITE" id="PS50075"/>
    </source>
</evidence>
<dbReference type="SUPFAM" id="SSF47336">
    <property type="entry name" value="ACP-like"/>
    <property type="match status" value="1"/>
</dbReference>
<dbReference type="Pfam" id="PF00550">
    <property type="entry name" value="PP-binding"/>
    <property type="match status" value="1"/>
</dbReference>
<name>A0A1C6UU50_9ACTN</name>
<reference evidence="10" key="1">
    <citation type="submission" date="2016-06" db="EMBL/GenBank/DDBJ databases">
        <authorList>
            <person name="Varghese N."/>
            <person name="Submissions Spin"/>
        </authorList>
    </citation>
    <scope>NUCLEOTIDE SEQUENCE [LARGE SCALE GENOMIC DNA]</scope>
    <source>
        <strain evidence="10">DSM 44814</strain>
    </source>
</reference>
<dbReference type="SMART" id="SM00826">
    <property type="entry name" value="PKS_DH"/>
    <property type="match status" value="1"/>
</dbReference>
<dbReference type="PROSITE" id="PS52004">
    <property type="entry name" value="KS3_2"/>
    <property type="match status" value="1"/>
</dbReference>
<dbReference type="PROSITE" id="PS00012">
    <property type="entry name" value="PHOSPHOPANTETHEINE"/>
    <property type="match status" value="1"/>
</dbReference>
<dbReference type="InterPro" id="IPR014031">
    <property type="entry name" value="Ketoacyl_synth_C"/>
</dbReference>
<keyword evidence="10" id="KW-1185">Reference proteome</keyword>
<dbReference type="PROSITE" id="PS52019">
    <property type="entry name" value="PKS_MFAS_DH"/>
    <property type="match status" value="1"/>
</dbReference>
<accession>A0A1C6UU50</accession>
<dbReference type="PANTHER" id="PTHR43775:SF37">
    <property type="entry name" value="SI:DKEY-61P9.11"/>
    <property type="match status" value="1"/>
</dbReference>
<sequence>MTSSEPIAIVGMACRFAGDVDSPDRFWALLRDGRDTVGEIPDDRWSWYAGQSPEHAEAVAGATRRGSFLTDIAGFDADFFEITPREAALMDPQQRIVLELSWEALEHAGIPPRGLAGSDAGVFMGVGTDDYGRRLLEDLPRVEAWTGIGGAYCAVANRVSYVLDLHGPSMTVDTACSSSLVAIHLAAQALRAEECDLALAGGVLVMAAPGLTLVLDAAGATAPDGRCKSFDAAADGYGRGEGGGVVVLKRLADARRDNDRILAVVRGSAVRQDGRTNGIMAPNGPAQAELMRRACRDAGIDPRTVDYVEAHGTGTPVGDPLEAGALAAVFGAGRPADRPLLIGSVKPNIGHLEAGAGVAGVIKTVLALGHGELPPSLRVARPNPAVDWAGAGLRVVTEVTPWPASDTPRRAAVSGYGYGGTIAHLVIDGPETIDGIEPPADRDRRPERTGPSLYPLSGASPAALRQYADRLADRLTADPGPDTADVGHTLARRRSHLPHRCAVVADGRADLVQRLRAYADTGRGGVSGVAPSGGDRGVVWVFSGHGSHWTGMGRDLLADTPAFAEVFDQLEPVFRAELGRSPRAVLFDDRPQPVDVVQPMIFAVQMALVATWRSLGLRPAAVIGHSVGEIAAAVTAGILTLEQGARLVCRRSLLLRQVAGAGAMAMVDVDADEATRRLAGRDDVVVAITASPGWSVLSGDAPAVAELADRWRDDGVDVRAVNSDVAFHSPHMDPLLDALRSAAADLPPAEARIPVYTTALADPRSTAPRDGAYWATNLRGTVRFAQAVTAAAEDGHRLFLEVSAHPVVAHSISTTLDGLPVDDARVAYSLRRGQPGREVLLTNLGELHCHGAAVDWSALWPDGDVVDLPTVAWQRRRHWAAEPPAPATVAKRHDRAGHTLLGGRTVVRGAVPTDVWSTRLDRASRPYPGEHPVRGVEIIPAAVLLNTFLAAASAGRGWVDLADVALRVPVSVTHPREVQVVRQGETLRLSSRILDPAGDDEGWVTHTAATADTHAGLPARAEVPTEVTEPLDEGFVVDRLGKLGVAAMGFPWAVHRLGRTADGLVADVAAGDGTAPVRGWAPALDAALSIASVVFPGRAVLRMPAHIERVTLSPAAVGRARIAVRRRGGDVVDVEIANSYGEVVGRLVGLRYGRLDLDVEHLGEAAGLVYDIAWRPAPQLVGRPPDAVALVGPVTALGDRLAVRLDRLGVPCRHVPDPDDLTDGELSDGQTILVVPADAGAGDPGAVTTTNAWLLARTAQRLAAARSPRPARLWCVTRGVLACADREALGHAALWGLGRIVGGERPDIWGGVVDVGAAPEDLSALVALVGAGHGEDVVAVRDGEVLVPRLRAAADGPDAPSLHCRPDGTYLITGGLGALGLEVASWLASRGARRIVLAGRRGLPDREAWDRVTDPGQRAAVEAVRALERAGVTVAVVALDVADPEQAARLLRPAALGLPPVRGIVHAAGVLDDRTVDALDEESLRRVLRPKVAGALTLHTLFPPGSVDFFVLFSSAGQLLGLPGQASYAAGNAFLDGLARHRRATGDGGARSILWTSWRGLGMSTSAEVIDAELAARGTADVSAAEAFASWERVQRHDLGEAVVLRVLPESSGGRRPPLLAELATGAPTDRAPEAAAPSWAGLDGAALHAHLRQRISEQVADETRLPAAEVDPHRPLSEMGLDSVMTTRIRSALEREFQLGLPATLLWDQPTVGAIAEYVAIRLKTGTEGAER</sequence>
<proteinExistence type="predicted"/>
<dbReference type="CDD" id="cd08955">
    <property type="entry name" value="KR_2_FAS_SDR_x"/>
    <property type="match status" value="1"/>
</dbReference>
<dbReference type="PROSITE" id="PS50075">
    <property type="entry name" value="CARRIER"/>
    <property type="match status" value="1"/>
</dbReference>
<dbReference type="InterPro" id="IPR014030">
    <property type="entry name" value="Ketoacyl_synth_N"/>
</dbReference>
<dbReference type="Pfam" id="PF02801">
    <property type="entry name" value="Ketoacyl-synt_C"/>
    <property type="match status" value="1"/>
</dbReference>
<dbReference type="InterPro" id="IPR036291">
    <property type="entry name" value="NAD(P)-bd_dom_sf"/>
</dbReference>
<evidence type="ECO:0000313" key="10">
    <source>
        <dbReference type="Proteomes" id="UP000199696"/>
    </source>
</evidence>
<dbReference type="GO" id="GO:0005886">
    <property type="term" value="C:plasma membrane"/>
    <property type="evidence" value="ECO:0007669"/>
    <property type="project" value="TreeGrafter"/>
</dbReference>
<feature type="compositionally biased region" description="Basic and acidic residues" evidence="5">
    <location>
        <begin position="439"/>
        <end position="448"/>
    </location>
</feature>
<dbReference type="InterPro" id="IPR042104">
    <property type="entry name" value="PKS_dehydratase_sf"/>
</dbReference>
<dbReference type="SMART" id="SM00823">
    <property type="entry name" value="PKS_PP"/>
    <property type="match status" value="1"/>
</dbReference>
<dbReference type="InterPro" id="IPR049900">
    <property type="entry name" value="PKS_mFAS_DH"/>
</dbReference>
<dbReference type="CDD" id="cd00833">
    <property type="entry name" value="PKS"/>
    <property type="match status" value="1"/>
</dbReference>
<evidence type="ECO:0000313" key="9">
    <source>
        <dbReference type="EMBL" id="SCL57567.1"/>
    </source>
</evidence>
<feature type="region of interest" description="N-terminal hotdog fold" evidence="4">
    <location>
        <begin position="898"/>
        <end position="1018"/>
    </location>
</feature>
<gene>
    <name evidence="9" type="ORF">GA0070604_3647</name>
</gene>
<dbReference type="Pfam" id="PF00109">
    <property type="entry name" value="ketoacyl-synt"/>
    <property type="match status" value="1"/>
</dbReference>
<dbReference type="RefSeq" id="WP_091119418.1">
    <property type="nucleotide sequence ID" value="NZ_FMHY01000002.1"/>
</dbReference>
<evidence type="ECO:0000256" key="4">
    <source>
        <dbReference type="PROSITE-ProRule" id="PRU01363"/>
    </source>
</evidence>
<dbReference type="SMART" id="SM00822">
    <property type="entry name" value="PKS_KR"/>
    <property type="match status" value="1"/>
</dbReference>
<dbReference type="Pfam" id="PF21089">
    <property type="entry name" value="PKS_DH_N"/>
    <property type="match status" value="1"/>
</dbReference>
<dbReference type="InterPro" id="IPR036736">
    <property type="entry name" value="ACP-like_sf"/>
</dbReference>
<dbReference type="SMART" id="SM01294">
    <property type="entry name" value="PKS_PP_betabranch"/>
    <property type="match status" value="1"/>
</dbReference>
<dbReference type="SUPFAM" id="SSF55048">
    <property type="entry name" value="Probable ACP-binding domain of malonyl-CoA ACP transacylase"/>
    <property type="match status" value="1"/>
</dbReference>
<dbReference type="InterPro" id="IPR032821">
    <property type="entry name" value="PKS_assoc"/>
</dbReference>
<dbReference type="InterPro" id="IPR057326">
    <property type="entry name" value="KR_dom"/>
</dbReference>
<feature type="domain" description="PKS/mFAS DH" evidence="8">
    <location>
        <begin position="898"/>
        <end position="1161"/>
    </location>
</feature>
<evidence type="ECO:0000259" key="8">
    <source>
        <dbReference type="PROSITE" id="PS52019"/>
    </source>
</evidence>
<dbReference type="Gene3D" id="3.40.47.10">
    <property type="match status" value="1"/>
</dbReference>
<evidence type="ECO:0000259" key="7">
    <source>
        <dbReference type="PROSITE" id="PS52004"/>
    </source>
</evidence>
<feature type="active site" description="Proton donor; for dehydratase activity" evidence="4">
    <location>
        <position position="1085"/>
    </location>
</feature>
<dbReference type="Gene3D" id="3.40.50.720">
    <property type="entry name" value="NAD(P)-binding Rossmann-like Domain"/>
    <property type="match status" value="1"/>
</dbReference>
<dbReference type="Pfam" id="PF16197">
    <property type="entry name" value="KAsynt_C_assoc"/>
    <property type="match status" value="1"/>
</dbReference>
<dbReference type="GO" id="GO:0004312">
    <property type="term" value="F:fatty acid synthase activity"/>
    <property type="evidence" value="ECO:0007669"/>
    <property type="project" value="TreeGrafter"/>
</dbReference>
<feature type="region of interest" description="Disordered" evidence="5">
    <location>
        <begin position="431"/>
        <end position="458"/>
    </location>
</feature>
<dbReference type="EMBL" id="FMHY01000002">
    <property type="protein sequence ID" value="SCL57567.1"/>
    <property type="molecule type" value="Genomic_DNA"/>
</dbReference>
<dbReference type="InterPro" id="IPR016035">
    <property type="entry name" value="Acyl_Trfase/lysoPLipase"/>
</dbReference>
<dbReference type="SUPFAM" id="SSF52151">
    <property type="entry name" value="FabD/lysophospholipase-like"/>
    <property type="match status" value="1"/>
</dbReference>
<dbReference type="GO" id="GO:0004315">
    <property type="term" value="F:3-oxoacyl-[acyl-carrier-protein] synthase activity"/>
    <property type="evidence" value="ECO:0007669"/>
    <property type="project" value="InterPro"/>
</dbReference>